<reference evidence="2 3" key="1">
    <citation type="submission" date="2018-06" db="EMBL/GenBank/DDBJ databases">
        <authorList>
            <consortium name="Pathogen Informatics"/>
            <person name="Doyle S."/>
        </authorList>
    </citation>
    <scope>NUCLEOTIDE SEQUENCE [LARGE SCALE GENOMIC DNA]</scope>
    <source>
        <strain evidence="2 3">NCTC10719</strain>
    </source>
</reference>
<organism evidence="2 3">
    <name type="scientific">Clostridium perfringens</name>
    <dbReference type="NCBI Taxonomy" id="1502"/>
    <lineage>
        <taxon>Bacteria</taxon>
        <taxon>Bacillati</taxon>
        <taxon>Bacillota</taxon>
        <taxon>Clostridia</taxon>
        <taxon>Eubacteriales</taxon>
        <taxon>Clostridiaceae</taxon>
        <taxon>Clostridium</taxon>
    </lineage>
</organism>
<dbReference type="PANTHER" id="PTHR43763:SF6">
    <property type="entry name" value="XAA-PRO AMINOPEPTIDASE 1"/>
    <property type="match status" value="1"/>
</dbReference>
<accession>A0A2X2Y2I1</accession>
<dbReference type="SUPFAM" id="SSF55920">
    <property type="entry name" value="Creatinase/aminopeptidase"/>
    <property type="match status" value="1"/>
</dbReference>
<dbReference type="Pfam" id="PF16188">
    <property type="entry name" value="Peptidase_M24_C"/>
    <property type="match status" value="1"/>
</dbReference>
<dbReference type="Proteomes" id="UP000249986">
    <property type="component" value="Unassembled WGS sequence"/>
</dbReference>
<proteinExistence type="predicted"/>
<feature type="domain" description="Peptidase M24 C-terminal" evidence="1">
    <location>
        <begin position="36"/>
        <end position="96"/>
    </location>
</feature>
<dbReference type="InterPro" id="IPR050422">
    <property type="entry name" value="X-Pro_aminopeptidase_P"/>
</dbReference>
<name>A0A2X2Y2I1_CLOPF</name>
<evidence type="ECO:0000313" key="2">
    <source>
        <dbReference type="EMBL" id="SQB57857.1"/>
    </source>
</evidence>
<dbReference type="Gene3D" id="3.90.230.10">
    <property type="entry name" value="Creatinase/methionine aminopeptidase superfamily"/>
    <property type="match status" value="1"/>
</dbReference>
<sequence length="96" mass="11353">MIITNEPGVYREGKHGIRTENTMVVVKDTYSEEFGEFYKFDTISLCPIDLEGLDISLLNEEEKAWLNNYHKKVYDLLAPYLDEEEKEFLKNETREI</sequence>
<dbReference type="InterPro" id="IPR036005">
    <property type="entry name" value="Creatinase/aminopeptidase-like"/>
</dbReference>
<protein>
    <submittedName>
        <fullName evidence="2">Metallopeptidase, M24 family</fullName>
    </submittedName>
</protein>
<dbReference type="InterPro" id="IPR032416">
    <property type="entry name" value="Peptidase_M24_C"/>
</dbReference>
<dbReference type="AlphaFoldDB" id="A0A2X2Y2I1"/>
<dbReference type="PANTHER" id="PTHR43763">
    <property type="entry name" value="XAA-PRO AMINOPEPTIDASE 1"/>
    <property type="match status" value="1"/>
</dbReference>
<dbReference type="EMBL" id="UAWG01000001">
    <property type="protein sequence ID" value="SQB57857.1"/>
    <property type="molecule type" value="Genomic_DNA"/>
</dbReference>
<gene>
    <name evidence="2" type="ORF">NCTC10719_00451</name>
</gene>
<evidence type="ECO:0000313" key="3">
    <source>
        <dbReference type="Proteomes" id="UP000249986"/>
    </source>
</evidence>
<evidence type="ECO:0000259" key="1">
    <source>
        <dbReference type="Pfam" id="PF16188"/>
    </source>
</evidence>